<reference evidence="7 9" key="2">
    <citation type="journal article" date="2013" name="Nature">
        <title>Insights into bilaterian evolution from three spiralian genomes.</title>
        <authorList>
            <person name="Simakov O."/>
            <person name="Marletaz F."/>
            <person name="Cho S.J."/>
            <person name="Edsinger-Gonzales E."/>
            <person name="Havlak P."/>
            <person name="Hellsten U."/>
            <person name="Kuo D.H."/>
            <person name="Larsson T."/>
            <person name="Lv J."/>
            <person name="Arendt D."/>
            <person name="Savage R."/>
            <person name="Osoegawa K."/>
            <person name="de Jong P."/>
            <person name="Grimwood J."/>
            <person name="Chapman J.A."/>
            <person name="Shapiro H."/>
            <person name="Aerts A."/>
            <person name="Otillar R.P."/>
            <person name="Terry A.Y."/>
            <person name="Boore J.L."/>
            <person name="Grigoriev I.V."/>
            <person name="Lindberg D.R."/>
            <person name="Seaver E.C."/>
            <person name="Weisblat D.A."/>
            <person name="Putnam N.H."/>
            <person name="Rokhsar D.S."/>
        </authorList>
    </citation>
    <scope>NUCLEOTIDE SEQUENCE</scope>
    <source>
        <strain evidence="7 9">I ESC-2004</strain>
    </source>
</reference>
<dbReference type="InterPro" id="IPR036464">
    <property type="entry name" value="Rubisco_LSMT_subst-bd_sf"/>
</dbReference>
<reference evidence="8" key="3">
    <citation type="submission" date="2015-06" db="UniProtKB">
        <authorList>
            <consortium name="EnsemblMetazoa"/>
        </authorList>
    </citation>
    <scope>IDENTIFICATION</scope>
</reference>
<dbReference type="InterPro" id="IPR050600">
    <property type="entry name" value="SETD3_SETD6_MTase"/>
</dbReference>
<reference evidence="9" key="1">
    <citation type="submission" date="2012-12" db="EMBL/GenBank/DDBJ databases">
        <authorList>
            <person name="Hellsten U."/>
            <person name="Grimwood J."/>
            <person name="Chapman J.A."/>
            <person name="Shapiro H."/>
            <person name="Aerts A."/>
            <person name="Otillar R.P."/>
            <person name="Terry A.Y."/>
            <person name="Boore J.L."/>
            <person name="Simakov O."/>
            <person name="Marletaz F."/>
            <person name="Cho S.-J."/>
            <person name="Edsinger-Gonzales E."/>
            <person name="Havlak P."/>
            <person name="Kuo D.-H."/>
            <person name="Larsson T."/>
            <person name="Lv J."/>
            <person name="Arendt D."/>
            <person name="Savage R."/>
            <person name="Osoegawa K."/>
            <person name="de Jong P."/>
            <person name="Lindberg D.R."/>
            <person name="Seaver E.C."/>
            <person name="Weisblat D.A."/>
            <person name="Putnam N.H."/>
            <person name="Grigoriev I.V."/>
            <person name="Rokhsar D.S."/>
        </authorList>
    </citation>
    <scope>NUCLEOTIDE SEQUENCE</scope>
    <source>
        <strain evidence="9">I ESC-2004</strain>
    </source>
</reference>
<dbReference type="InterPro" id="IPR046341">
    <property type="entry name" value="SET_dom_sf"/>
</dbReference>
<keyword evidence="2" id="KW-0489">Methyltransferase</keyword>
<keyword evidence="9" id="KW-1185">Reference proteome</keyword>
<evidence type="ECO:0000313" key="7">
    <source>
        <dbReference type="EMBL" id="ELT98776.1"/>
    </source>
</evidence>
<dbReference type="Gene3D" id="3.90.1410.10">
    <property type="entry name" value="set domain protein methyltransferase, domain 1"/>
    <property type="match status" value="1"/>
</dbReference>
<dbReference type="InterPro" id="IPR011383">
    <property type="entry name" value="N-lys_methylase_SETD6"/>
</dbReference>
<gene>
    <name evidence="7" type="ORF">CAPTEDRAFT_151537</name>
</gene>
<dbReference type="InterPro" id="IPR001214">
    <property type="entry name" value="SET_dom"/>
</dbReference>
<evidence type="ECO:0000313" key="9">
    <source>
        <dbReference type="Proteomes" id="UP000014760"/>
    </source>
</evidence>
<evidence type="ECO:0000256" key="5">
    <source>
        <dbReference type="ARBA" id="ARBA00023242"/>
    </source>
</evidence>
<dbReference type="Gene3D" id="3.90.1420.10">
    <property type="entry name" value="Rubisco LSMT, substrate-binding domain"/>
    <property type="match status" value="1"/>
</dbReference>
<evidence type="ECO:0000256" key="3">
    <source>
        <dbReference type="ARBA" id="ARBA00022679"/>
    </source>
</evidence>
<organism evidence="7">
    <name type="scientific">Capitella teleta</name>
    <name type="common">Polychaete worm</name>
    <dbReference type="NCBI Taxonomy" id="283909"/>
    <lineage>
        <taxon>Eukaryota</taxon>
        <taxon>Metazoa</taxon>
        <taxon>Spiralia</taxon>
        <taxon>Lophotrochozoa</taxon>
        <taxon>Annelida</taxon>
        <taxon>Polychaeta</taxon>
        <taxon>Sedentaria</taxon>
        <taxon>Scolecida</taxon>
        <taxon>Capitellidae</taxon>
        <taxon>Capitella</taxon>
    </lineage>
</organism>
<sequence length="413" mass="47225">MVATSDISQGDTIFEIPRSLLLTPQNSTIGVLLNEEADSLQEASRWVPLLITLMYEYTSPSSRWKPYFDLVPDFDQLDLPMFWSSDEVKRELKGTGIPSLVESDLLNISKEFNDLVLPFIQKHSNVFSDECKCLKFYKKMVAFVMAYSFTEPPPSPDLDDSDDLSGDEHDLMPQPMMVPMADILNHVAKNSARLDFPKGSSSLKMVATQDIQKGEEIFNTYGELANMNLLHMYGFAEDIGCNEYDIAEIPVEKLLQAVIQKSPENQEELEKRWQYLQIRGHAEELGESLIVEMQGILNDQVLALILKVLHLPSEEFALLSKKTDDGWDEDPMESDSYPQFTFENIPQLPEDWKQILKCIAEEKIEDYSHSLKDEEVSRSTDAWHSLSQRQKFCSHVRFGQLRLLHSLVQACQS</sequence>
<evidence type="ECO:0000313" key="8">
    <source>
        <dbReference type="EnsemblMetazoa" id="CapteP151537"/>
    </source>
</evidence>
<dbReference type="EMBL" id="KB307554">
    <property type="protein sequence ID" value="ELT98776.1"/>
    <property type="molecule type" value="Genomic_DNA"/>
</dbReference>
<dbReference type="PANTHER" id="PTHR13271">
    <property type="entry name" value="UNCHARACTERIZED PUTATIVE METHYLTRANSFERASE"/>
    <property type="match status" value="1"/>
</dbReference>
<evidence type="ECO:0000256" key="4">
    <source>
        <dbReference type="ARBA" id="ARBA00022691"/>
    </source>
</evidence>
<keyword evidence="5" id="KW-0539">Nucleus</keyword>
<accession>R7U508</accession>
<keyword evidence="4" id="KW-0949">S-adenosyl-L-methionine</keyword>
<evidence type="ECO:0000256" key="2">
    <source>
        <dbReference type="ARBA" id="ARBA00022603"/>
    </source>
</evidence>
<dbReference type="PROSITE" id="PS50280">
    <property type="entry name" value="SET"/>
    <property type="match status" value="1"/>
</dbReference>
<dbReference type="GO" id="GO:0016279">
    <property type="term" value="F:protein-lysine N-methyltransferase activity"/>
    <property type="evidence" value="ECO:0007669"/>
    <property type="project" value="InterPro"/>
</dbReference>
<dbReference type="OrthoDB" id="341421at2759"/>
<protein>
    <recommendedName>
        <fullName evidence="6">SET domain-containing protein</fullName>
    </recommendedName>
</protein>
<dbReference type="STRING" id="283909.R7U508"/>
<dbReference type="EnsemblMetazoa" id="CapteT151537">
    <property type="protein sequence ID" value="CapteP151537"/>
    <property type="gene ID" value="CapteG151537"/>
</dbReference>
<dbReference type="FunFam" id="3.90.1410.10:FF:000007">
    <property type="entry name" value="Ribosomal lysine N-methyltransferase 4"/>
    <property type="match status" value="1"/>
</dbReference>
<dbReference type="HOGENOM" id="CLU_017135_2_0_1"/>
<dbReference type="SUPFAM" id="SSF82199">
    <property type="entry name" value="SET domain"/>
    <property type="match status" value="1"/>
</dbReference>
<feature type="domain" description="SET" evidence="6">
    <location>
        <begin position="1"/>
        <end position="222"/>
    </location>
</feature>
<comment type="subcellular location">
    <subcellularLocation>
        <location evidence="1">Nucleus</location>
    </subcellularLocation>
</comment>
<dbReference type="OMA" id="RVDWWLE"/>
<dbReference type="EMBL" id="AMQN01002000">
    <property type="status" value="NOT_ANNOTATED_CDS"/>
    <property type="molecule type" value="Genomic_DNA"/>
</dbReference>
<dbReference type="CDD" id="cd19178">
    <property type="entry name" value="SET_SETD6"/>
    <property type="match status" value="1"/>
</dbReference>
<keyword evidence="3" id="KW-0808">Transferase</keyword>
<evidence type="ECO:0000256" key="1">
    <source>
        <dbReference type="ARBA" id="ARBA00004123"/>
    </source>
</evidence>
<dbReference type="GO" id="GO:0005634">
    <property type="term" value="C:nucleus"/>
    <property type="evidence" value="ECO:0007669"/>
    <property type="project" value="UniProtKB-SubCell"/>
</dbReference>
<dbReference type="GO" id="GO:0032259">
    <property type="term" value="P:methylation"/>
    <property type="evidence" value="ECO:0007669"/>
    <property type="project" value="UniProtKB-KW"/>
</dbReference>
<dbReference type="PANTHER" id="PTHR13271:SF34">
    <property type="entry name" value="N-LYSINE METHYLTRANSFERASE SETD6"/>
    <property type="match status" value="1"/>
</dbReference>
<dbReference type="InterPro" id="IPR044430">
    <property type="entry name" value="SETD6_SET"/>
</dbReference>
<proteinExistence type="predicted"/>
<name>R7U508_CAPTE</name>
<dbReference type="Pfam" id="PF00856">
    <property type="entry name" value="SET"/>
    <property type="match status" value="1"/>
</dbReference>
<dbReference type="AlphaFoldDB" id="R7U508"/>
<evidence type="ECO:0000259" key="6">
    <source>
        <dbReference type="PROSITE" id="PS50280"/>
    </source>
</evidence>
<dbReference type="PIRSF" id="PIRSF011771">
    <property type="entry name" value="RMS1_SET"/>
    <property type="match status" value="1"/>
</dbReference>
<dbReference type="Proteomes" id="UP000014760">
    <property type="component" value="Unassembled WGS sequence"/>
</dbReference>